<sequence length="436" mass="49980">MDESWRMRMGLNSLPRRRSTEETSSDRLMMTTMRRNNNNSSRIITNESETSSSTTTTTSLDPENFCDVFGGPPRSIISRQFSSGDLITGNLKTSTETFYEGMFRSSEYVDRSKNNGKKILPSKKKKIDSGFYDDIFGSDDEDKRRSKWKSPSSEYSNTKNQNLKSNSSSVLSWEGELSPLRPSIAEDDVFFDTFTSTLRPVNIPGRRLYTSSMLVDEQHKKASTSDYPWISNNHENHNNQHDYIMNISNNNHNHNRMNSSTRFAFSHSISSPETISIDPNSCTSSSFTSNSVPKENGNPGESPSSVVSLQREYYPTFDQILKSTNRHHYQDYKMSPQEEEDHEEVMRSSYVIEISPERKRETNIDKRESVGIDEAIAWAKEKFQSQCAEIIQEITNHQQQQHLHQKISLRSFSPAKPITQREGDILLQSCSFKSLL</sequence>
<dbReference type="OrthoDB" id="1717591at2759"/>
<feature type="compositionally biased region" description="Polar residues" evidence="1">
    <location>
        <begin position="149"/>
        <end position="167"/>
    </location>
</feature>
<accession>A0A4Y7I835</accession>
<feature type="region of interest" description="Disordered" evidence="1">
    <location>
        <begin position="276"/>
        <end position="306"/>
    </location>
</feature>
<feature type="compositionally biased region" description="Low complexity" evidence="1">
    <location>
        <begin position="280"/>
        <end position="291"/>
    </location>
</feature>
<dbReference type="Gramene" id="RZC43668">
    <property type="protein sequence ID" value="RZC43668"/>
    <property type="gene ID" value="C5167_036620"/>
</dbReference>
<feature type="compositionally biased region" description="Low complexity" evidence="1">
    <location>
        <begin position="29"/>
        <end position="59"/>
    </location>
</feature>
<dbReference type="EMBL" id="CM010715">
    <property type="protein sequence ID" value="RZC43668.1"/>
    <property type="molecule type" value="Genomic_DNA"/>
</dbReference>
<dbReference type="STRING" id="3469.A0A4Y7I835"/>
<feature type="region of interest" description="Disordered" evidence="1">
    <location>
        <begin position="1"/>
        <end position="65"/>
    </location>
</feature>
<organism evidence="2 3">
    <name type="scientific">Papaver somniferum</name>
    <name type="common">Opium poppy</name>
    <dbReference type="NCBI Taxonomy" id="3469"/>
    <lineage>
        <taxon>Eukaryota</taxon>
        <taxon>Viridiplantae</taxon>
        <taxon>Streptophyta</taxon>
        <taxon>Embryophyta</taxon>
        <taxon>Tracheophyta</taxon>
        <taxon>Spermatophyta</taxon>
        <taxon>Magnoliopsida</taxon>
        <taxon>Ranunculales</taxon>
        <taxon>Papaveraceae</taxon>
        <taxon>Papaveroideae</taxon>
        <taxon>Papaver</taxon>
    </lineage>
</organism>
<proteinExistence type="predicted"/>
<dbReference type="AlphaFoldDB" id="A0A4Y7I835"/>
<evidence type="ECO:0000313" key="3">
    <source>
        <dbReference type="Proteomes" id="UP000316621"/>
    </source>
</evidence>
<gene>
    <name evidence="2" type="ORF">C5167_036620</name>
</gene>
<name>A0A4Y7I835_PAPSO</name>
<dbReference type="Proteomes" id="UP000316621">
    <property type="component" value="Chromosome 1"/>
</dbReference>
<dbReference type="OMA" id="HHILWPE"/>
<feature type="region of interest" description="Disordered" evidence="1">
    <location>
        <begin position="140"/>
        <end position="167"/>
    </location>
</feature>
<keyword evidence="3" id="KW-1185">Reference proteome</keyword>
<evidence type="ECO:0000313" key="2">
    <source>
        <dbReference type="EMBL" id="RZC43668.1"/>
    </source>
</evidence>
<reference evidence="2 3" key="1">
    <citation type="journal article" date="2018" name="Science">
        <title>The opium poppy genome and morphinan production.</title>
        <authorList>
            <person name="Guo L."/>
            <person name="Winzer T."/>
            <person name="Yang X."/>
            <person name="Li Y."/>
            <person name="Ning Z."/>
            <person name="He Z."/>
            <person name="Teodor R."/>
            <person name="Lu Y."/>
            <person name="Bowser T.A."/>
            <person name="Graham I.A."/>
            <person name="Ye K."/>
        </authorList>
    </citation>
    <scope>NUCLEOTIDE SEQUENCE [LARGE SCALE GENOMIC DNA]</scope>
    <source>
        <strain evidence="3">cv. HN1</strain>
        <tissue evidence="2">Leaves</tissue>
    </source>
</reference>
<protein>
    <submittedName>
        <fullName evidence="2">Uncharacterized protein</fullName>
    </submittedName>
</protein>
<evidence type="ECO:0000256" key="1">
    <source>
        <dbReference type="SAM" id="MobiDB-lite"/>
    </source>
</evidence>